<organism evidence="6 7">
    <name type="scientific">Humicola insolens</name>
    <name type="common">Soft-rot fungus</name>
    <dbReference type="NCBI Taxonomy" id="85995"/>
    <lineage>
        <taxon>Eukaryota</taxon>
        <taxon>Fungi</taxon>
        <taxon>Dikarya</taxon>
        <taxon>Ascomycota</taxon>
        <taxon>Pezizomycotina</taxon>
        <taxon>Sordariomycetes</taxon>
        <taxon>Sordariomycetidae</taxon>
        <taxon>Sordariales</taxon>
        <taxon>Chaetomiaceae</taxon>
        <taxon>Mycothermus</taxon>
    </lineage>
</organism>
<dbReference type="SUPFAM" id="SSF111430">
    <property type="entry name" value="YAP1 redox domain"/>
    <property type="match status" value="1"/>
</dbReference>
<feature type="compositionally biased region" description="Polar residues" evidence="4">
    <location>
        <begin position="263"/>
        <end position="301"/>
    </location>
</feature>
<proteinExistence type="predicted"/>
<dbReference type="InterPro" id="IPR050936">
    <property type="entry name" value="AP-1-like"/>
</dbReference>
<dbReference type="PROSITE" id="PS00036">
    <property type="entry name" value="BZIP_BASIC"/>
    <property type="match status" value="1"/>
</dbReference>
<feature type="compositionally biased region" description="Low complexity" evidence="4">
    <location>
        <begin position="328"/>
        <end position="343"/>
    </location>
</feature>
<gene>
    <name evidence="6" type="ORF">VTJ49DRAFT_4558</name>
</gene>
<comment type="subcellular location">
    <subcellularLocation>
        <location evidence="2">Cytoplasm</location>
    </subcellularLocation>
    <subcellularLocation>
        <location evidence="1">Nucleus</location>
    </subcellularLocation>
</comment>
<keyword evidence="7" id="KW-1185">Reference proteome</keyword>
<sequence length="572" mass="62100">MTSTRHPLEDFILTPQQQSLLFAALNANRPNNAPSNTGFQTSPLQPLQFDTSPIQGSGSLSSFHTSPDLDFSYDFTGPDSSFDFPDGADQPKMIGDLPGANSANGANTARSKSESTDAEASEKRSLPGDAENSEPKRRESEEKVPKKPGRKPLTTEPSSKRKAQNRAAQRAFRERKEKHLRDLENKVQELEKISKAATTENEELRAQIDKMTIELNEYKKRLSLLSTGRPFEFPRFGKLPGPPVDDTERPQPTSSQPPSQTSVDRQSPNGGSQDGLSPLQSGSVSQVSPRSQAQPDLTNPSMGMYTPPLAGGRATNGLSGSVDSQYNAGSAMSTSSPSASSNSHMGGTNSSCGTSPEPLTQSPMGFKPVDTLGTIGEEGPGLNSQTQDLGHFADPTLTDFSQWLPSTDFQFNPHVFGAYRDPQDNAFTYGFDDNLFNDVLDADFLNPYNLPPSSPATQPKQSLISQIDAAKEADEGECGNALLKTNDVWARLQNCPKAQSGEFDLDALCADLQKKAKCDGTGPVISEKDFCQVVKKHLCKDEQTATKVDAMAKKFEEQKKQKQQQQPQQTQS</sequence>
<dbReference type="PANTHER" id="PTHR40621">
    <property type="entry name" value="TRANSCRIPTION FACTOR KAPC-RELATED"/>
    <property type="match status" value="1"/>
</dbReference>
<feature type="compositionally biased region" description="Low complexity" evidence="4">
    <location>
        <begin position="250"/>
        <end position="262"/>
    </location>
</feature>
<accession>A0ABR3VLR0</accession>
<name>A0ABR3VLR0_HUMIN</name>
<evidence type="ECO:0000256" key="4">
    <source>
        <dbReference type="SAM" id="MobiDB-lite"/>
    </source>
</evidence>
<dbReference type="Gene3D" id="1.20.5.170">
    <property type="match status" value="1"/>
</dbReference>
<feature type="region of interest" description="Disordered" evidence="4">
    <location>
        <begin position="227"/>
        <end position="384"/>
    </location>
</feature>
<feature type="compositionally biased region" description="Basic and acidic residues" evidence="4">
    <location>
        <begin position="111"/>
        <end position="126"/>
    </location>
</feature>
<dbReference type="SUPFAM" id="SSF57959">
    <property type="entry name" value="Leucine zipper domain"/>
    <property type="match status" value="1"/>
</dbReference>
<dbReference type="Pfam" id="PF08601">
    <property type="entry name" value="PAP1"/>
    <property type="match status" value="2"/>
</dbReference>
<evidence type="ECO:0000313" key="7">
    <source>
        <dbReference type="Proteomes" id="UP001583172"/>
    </source>
</evidence>
<feature type="domain" description="BZIP" evidence="5">
    <location>
        <begin position="155"/>
        <end position="218"/>
    </location>
</feature>
<feature type="compositionally biased region" description="Polar residues" evidence="4">
    <location>
        <begin position="34"/>
        <end position="65"/>
    </location>
</feature>
<evidence type="ECO:0000256" key="2">
    <source>
        <dbReference type="ARBA" id="ARBA00004496"/>
    </source>
</evidence>
<feature type="compositionally biased region" description="Polar residues" evidence="4">
    <location>
        <begin position="101"/>
        <end position="110"/>
    </location>
</feature>
<protein>
    <recommendedName>
        <fullName evidence="5">BZIP domain-containing protein</fullName>
    </recommendedName>
</protein>
<dbReference type="EMBL" id="JAZGSY010000036">
    <property type="protein sequence ID" value="KAL1842647.1"/>
    <property type="molecule type" value="Genomic_DNA"/>
</dbReference>
<feature type="compositionally biased region" description="Polar residues" evidence="4">
    <location>
        <begin position="344"/>
        <end position="363"/>
    </location>
</feature>
<dbReference type="InterPro" id="IPR013910">
    <property type="entry name" value="TF_PAP1"/>
</dbReference>
<dbReference type="Proteomes" id="UP001583172">
    <property type="component" value="Unassembled WGS sequence"/>
</dbReference>
<comment type="caution">
    <text evidence="6">The sequence shown here is derived from an EMBL/GenBank/DDBJ whole genome shotgun (WGS) entry which is preliminary data.</text>
</comment>
<evidence type="ECO:0000259" key="5">
    <source>
        <dbReference type="PROSITE" id="PS50217"/>
    </source>
</evidence>
<evidence type="ECO:0000313" key="6">
    <source>
        <dbReference type="EMBL" id="KAL1842647.1"/>
    </source>
</evidence>
<evidence type="ECO:0000256" key="1">
    <source>
        <dbReference type="ARBA" id="ARBA00004123"/>
    </source>
</evidence>
<keyword evidence="3" id="KW-0539">Nucleus</keyword>
<dbReference type="InterPro" id="IPR046347">
    <property type="entry name" value="bZIP_sf"/>
</dbReference>
<feature type="compositionally biased region" description="Polar residues" evidence="4">
    <location>
        <begin position="316"/>
        <end position="327"/>
    </location>
</feature>
<dbReference type="InterPro" id="IPR004827">
    <property type="entry name" value="bZIP"/>
</dbReference>
<reference evidence="6 7" key="1">
    <citation type="journal article" date="2024" name="Commun. Biol.">
        <title>Comparative genomic analysis of thermophilic fungi reveals convergent evolutionary adaptations and gene losses.</title>
        <authorList>
            <person name="Steindorff A.S."/>
            <person name="Aguilar-Pontes M.V."/>
            <person name="Robinson A.J."/>
            <person name="Andreopoulos B."/>
            <person name="LaButti K."/>
            <person name="Kuo A."/>
            <person name="Mondo S."/>
            <person name="Riley R."/>
            <person name="Otillar R."/>
            <person name="Haridas S."/>
            <person name="Lipzen A."/>
            <person name="Grimwood J."/>
            <person name="Schmutz J."/>
            <person name="Clum A."/>
            <person name="Reid I.D."/>
            <person name="Moisan M.C."/>
            <person name="Butler G."/>
            <person name="Nguyen T.T.M."/>
            <person name="Dewar K."/>
            <person name="Conant G."/>
            <person name="Drula E."/>
            <person name="Henrissat B."/>
            <person name="Hansel C."/>
            <person name="Singer S."/>
            <person name="Hutchinson M.I."/>
            <person name="de Vries R.P."/>
            <person name="Natvig D.O."/>
            <person name="Powell A.J."/>
            <person name="Tsang A."/>
            <person name="Grigoriev I.V."/>
        </authorList>
    </citation>
    <scope>NUCLEOTIDE SEQUENCE [LARGE SCALE GENOMIC DNA]</scope>
    <source>
        <strain evidence="6 7">CBS 620.91</strain>
    </source>
</reference>
<feature type="compositionally biased region" description="Basic and acidic residues" evidence="4">
    <location>
        <begin position="171"/>
        <end position="184"/>
    </location>
</feature>
<dbReference type="PANTHER" id="PTHR40621:SF6">
    <property type="entry name" value="AP-1-LIKE TRANSCRIPTION FACTOR YAP1-RELATED"/>
    <property type="match status" value="1"/>
</dbReference>
<evidence type="ECO:0000256" key="3">
    <source>
        <dbReference type="ARBA" id="ARBA00023242"/>
    </source>
</evidence>
<dbReference type="SMART" id="SM00338">
    <property type="entry name" value="BRLZ"/>
    <property type="match status" value="1"/>
</dbReference>
<dbReference type="InterPro" id="IPR023167">
    <property type="entry name" value="Yap1_redox_dom_sf"/>
</dbReference>
<dbReference type="PROSITE" id="PS50217">
    <property type="entry name" value="BZIP"/>
    <property type="match status" value="1"/>
</dbReference>
<feature type="compositionally biased region" description="Basic and acidic residues" evidence="4">
    <location>
        <begin position="133"/>
        <end position="145"/>
    </location>
</feature>
<dbReference type="CDD" id="cd14688">
    <property type="entry name" value="bZIP_YAP"/>
    <property type="match status" value="1"/>
</dbReference>
<feature type="region of interest" description="Disordered" evidence="4">
    <location>
        <begin position="26"/>
        <end position="184"/>
    </location>
</feature>
<dbReference type="Pfam" id="PF00170">
    <property type="entry name" value="bZIP_1"/>
    <property type="match status" value="1"/>
</dbReference>
<dbReference type="Gene3D" id="1.10.238.100">
    <property type="entry name" value="YAP1 redox domain. Chain B"/>
    <property type="match status" value="1"/>
</dbReference>